<keyword evidence="1" id="KW-0813">Transport</keyword>
<dbReference type="Proteomes" id="UP001057142">
    <property type="component" value="Chromosome"/>
</dbReference>
<evidence type="ECO:0000313" key="8">
    <source>
        <dbReference type="Proteomes" id="UP001222403"/>
    </source>
</evidence>
<dbReference type="EMBL" id="CP097327">
    <property type="protein sequence ID" value="USB35968.1"/>
    <property type="molecule type" value="Genomic_DNA"/>
</dbReference>
<sequence length="278" mass="30745">MIVVDNLEYRWPNAMHATISQLTLTINTGESVALVGDNGAGKSTLLRLVAGLLRPTQGQIQVNCHKLSALNAMQRANQIGILFQEVEKQIFHSRVKDEVAFGLRRQKLSQQEINERTLKTLKSVHLQDVADSHPLDLNAGQRRMVAVACLSAVAPKILLLDEPTRDFDACWLSRFEQWLALQQSMGTTILAISHDLDFVARNFKRAIHLSAGTVIADGPPEHTLCHPDLQSDSVLPAPTLYSLSNALGLERENDPKCWANKFIAKSSTFIGTHVISIN</sequence>
<dbReference type="InterPro" id="IPR003439">
    <property type="entry name" value="ABC_transporter-like_ATP-bd"/>
</dbReference>
<evidence type="ECO:0000259" key="4">
    <source>
        <dbReference type="PROSITE" id="PS50893"/>
    </source>
</evidence>
<dbReference type="SUPFAM" id="SSF52540">
    <property type="entry name" value="P-loop containing nucleoside triphosphate hydrolases"/>
    <property type="match status" value="1"/>
</dbReference>
<gene>
    <name evidence="5" type="ORF">M5J11_14265</name>
    <name evidence="6" type="ORF">PG365_10630</name>
</gene>
<dbReference type="GO" id="GO:0043190">
    <property type="term" value="C:ATP-binding cassette (ABC) transporter complex"/>
    <property type="evidence" value="ECO:0007669"/>
    <property type="project" value="TreeGrafter"/>
</dbReference>
<dbReference type="SMART" id="SM00382">
    <property type="entry name" value="AAA"/>
    <property type="match status" value="1"/>
</dbReference>
<protein>
    <submittedName>
        <fullName evidence="6">ATP-binding cassette domain-containing protein</fullName>
    </submittedName>
</protein>
<keyword evidence="2" id="KW-0547">Nucleotide-binding</keyword>
<evidence type="ECO:0000256" key="2">
    <source>
        <dbReference type="ARBA" id="ARBA00022741"/>
    </source>
</evidence>
<reference evidence="5" key="1">
    <citation type="journal article" date="2022" name="Front. Microbiol.">
        <title>Identification of a novel aminoglycoside O-nucleotidyltransferase AadA33 in Providencia vermicola.</title>
        <authorList>
            <person name="Feng C."/>
            <person name="Gao M."/>
            <person name="Jiang W."/>
            <person name="Shi W."/>
            <person name="Li A."/>
            <person name="Liu S."/>
            <person name="Zhang L."/>
            <person name="Zhang X."/>
            <person name="Li Q."/>
            <person name="Lin H."/>
            <person name="Lu J."/>
            <person name="Li K."/>
            <person name="Zhang H."/>
            <person name="Hu Y."/>
            <person name="Bao Q."/>
            <person name="Lin X."/>
        </authorList>
    </citation>
    <scope>NUCLEOTIDE SEQUENCE</scope>
    <source>
        <strain evidence="5">P13</strain>
    </source>
</reference>
<dbReference type="AlphaFoldDB" id="A0AAX3RRE1"/>
<dbReference type="Gene3D" id="3.40.50.300">
    <property type="entry name" value="P-loop containing nucleotide triphosphate hydrolases"/>
    <property type="match status" value="1"/>
</dbReference>
<reference evidence="6" key="2">
    <citation type="submission" date="2023-01" db="EMBL/GenBank/DDBJ databases">
        <title>The prevalence of carbapenem-resistant bacteria in aquaculture in China and the genetic diversity of carbapenem-resistant genes.</title>
        <authorList>
            <person name="Wen R."/>
        </authorList>
    </citation>
    <scope>NUCLEOTIDE SEQUENCE</scope>
    <source>
        <strain evidence="6">PVA41-chromosome</strain>
    </source>
</reference>
<dbReference type="GO" id="GO:0016887">
    <property type="term" value="F:ATP hydrolysis activity"/>
    <property type="evidence" value="ECO:0007669"/>
    <property type="project" value="InterPro"/>
</dbReference>
<dbReference type="InterPro" id="IPR003593">
    <property type="entry name" value="AAA+_ATPase"/>
</dbReference>
<dbReference type="PROSITE" id="PS50893">
    <property type="entry name" value="ABC_TRANSPORTER_2"/>
    <property type="match status" value="1"/>
</dbReference>
<dbReference type="CDD" id="cd03225">
    <property type="entry name" value="ABC_cobalt_CbiO_domain1"/>
    <property type="match status" value="1"/>
</dbReference>
<keyword evidence="3 6" id="KW-0067">ATP-binding</keyword>
<keyword evidence="7" id="KW-1185">Reference proteome</keyword>
<evidence type="ECO:0000313" key="5">
    <source>
        <dbReference type="EMBL" id="USB35968.1"/>
    </source>
</evidence>
<dbReference type="GO" id="GO:0042626">
    <property type="term" value="F:ATPase-coupled transmembrane transporter activity"/>
    <property type="evidence" value="ECO:0007669"/>
    <property type="project" value="TreeGrafter"/>
</dbReference>
<evidence type="ECO:0000313" key="7">
    <source>
        <dbReference type="Proteomes" id="UP001057142"/>
    </source>
</evidence>
<accession>A0AAX3RRE1</accession>
<feature type="domain" description="ABC transporter" evidence="4">
    <location>
        <begin position="2"/>
        <end position="236"/>
    </location>
</feature>
<dbReference type="InterPro" id="IPR015856">
    <property type="entry name" value="ABC_transpr_CbiO/EcfA_su"/>
</dbReference>
<evidence type="ECO:0000313" key="6">
    <source>
        <dbReference type="EMBL" id="WFC05199.1"/>
    </source>
</evidence>
<dbReference type="InterPro" id="IPR050095">
    <property type="entry name" value="ECF_ABC_transporter_ATP-bd"/>
</dbReference>
<dbReference type="Proteomes" id="UP001222403">
    <property type="component" value="Chromosome"/>
</dbReference>
<proteinExistence type="predicted"/>
<dbReference type="Pfam" id="PF00005">
    <property type="entry name" value="ABC_tran"/>
    <property type="match status" value="1"/>
</dbReference>
<organism evidence="6 8">
    <name type="scientific">Providencia vermicola</name>
    <dbReference type="NCBI Taxonomy" id="333965"/>
    <lineage>
        <taxon>Bacteria</taxon>
        <taxon>Pseudomonadati</taxon>
        <taxon>Pseudomonadota</taxon>
        <taxon>Gammaproteobacteria</taxon>
        <taxon>Enterobacterales</taxon>
        <taxon>Morganellaceae</taxon>
        <taxon>Providencia</taxon>
    </lineage>
</organism>
<evidence type="ECO:0000256" key="3">
    <source>
        <dbReference type="ARBA" id="ARBA00022840"/>
    </source>
</evidence>
<dbReference type="PANTHER" id="PTHR43553">
    <property type="entry name" value="HEAVY METAL TRANSPORTER"/>
    <property type="match status" value="1"/>
</dbReference>
<dbReference type="InterPro" id="IPR027417">
    <property type="entry name" value="P-loop_NTPase"/>
</dbReference>
<evidence type="ECO:0000256" key="1">
    <source>
        <dbReference type="ARBA" id="ARBA00022448"/>
    </source>
</evidence>
<name>A0AAX3RRE1_9GAMM</name>
<dbReference type="GO" id="GO:0005524">
    <property type="term" value="F:ATP binding"/>
    <property type="evidence" value="ECO:0007669"/>
    <property type="project" value="UniProtKB-KW"/>
</dbReference>
<dbReference type="EMBL" id="CP116222">
    <property type="protein sequence ID" value="WFC05199.1"/>
    <property type="molecule type" value="Genomic_DNA"/>
</dbReference>